<dbReference type="Pfam" id="PF19538">
    <property type="entry name" value="DUF6062"/>
    <property type="match status" value="1"/>
</dbReference>
<sequence>MKEQLYTIPVMDAYREDCECPVCSMYNSLELKAIDFTMGPSYMEDDIRAVTDKIGFCNTHIKQLYNNQNRLGLALMLKTHMDKTIDDLTKLSGSEKISAPSLFKKKTESKGVPAYIEALKHSCYVCDRIEMTYKRYLITVFYLYKKESEFRDLFRASKGLCTNHYADLYQMAPEQLSGDMLQSFLADLNKLYLDNMKRVRDDLSWFIDKFDYRYVNEPWKNSQDALPRTIQKTNSFQVE</sequence>
<proteinExistence type="predicted"/>
<organism evidence="1 2">
    <name type="scientific">Anaerosporobacter mobilis DSM 15930</name>
    <dbReference type="NCBI Taxonomy" id="1120996"/>
    <lineage>
        <taxon>Bacteria</taxon>
        <taxon>Bacillati</taxon>
        <taxon>Bacillota</taxon>
        <taxon>Clostridia</taxon>
        <taxon>Lachnospirales</taxon>
        <taxon>Lachnospiraceae</taxon>
        <taxon>Anaerosporobacter</taxon>
    </lineage>
</organism>
<dbReference type="InterPro" id="IPR045706">
    <property type="entry name" value="DUF6062"/>
</dbReference>
<evidence type="ECO:0000313" key="1">
    <source>
        <dbReference type="EMBL" id="SHM56122.1"/>
    </source>
</evidence>
<protein>
    <recommendedName>
        <fullName evidence="3">ABC transporter substrate-binding protein</fullName>
    </recommendedName>
</protein>
<gene>
    <name evidence="1" type="ORF">SAMN02746066_02394</name>
</gene>
<accession>A0A1M7JSW1</accession>
<name>A0A1M7JSW1_9FIRM</name>
<evidence type="ECO:0008006" key="3">
    <source>
        <dbReference type="Google" id="ProtNLM"/>
    </source>
</evidence>
<keyword evidence="2" id="KW-1185">Reference proteome</keyword>
<dbReference type="EMBL" id="FRCP01000012">
    <property type="protein sequence ID" value="SHM56122.1"/>
    <property type="molecule type" value="Genomic_DNA"/>
</dbReference>
<dbReference type="OrthoDB" id="9810814at2"/>
<dbReference type="Proteomes" id="UP000184038">
    <property type="component" value="Unassembled WGS sequence"/>
</dbReference>
<reference evidence="1 2" key="1">
    <citation type="submission" date="2016-11" db="EMBL/GenBank/DDBJ databases">
        <authorList>
            <person name="Jaros S."/>
            <person name="Januszkiewicz K."/>
            <person name="Wedrychowicz H."/>
        </authorList>
    </citation>
    <scope>NUCLEOTIDE SEQUENCE [LARGE SCALE GENOMIC DNA]</scope>
    <source>
        <strain evidence="1 2">DSM 15930</strain>
    </source>
</reference>
<dbReference type="STRING" id="1120996.SAMN02746066_02394"/>
<dbReference type="RefSeq" id="WP_073287950.1">
    <property type="nucleotide sequence ID" value="NZ_FRCP01000012.1"/>
</dbReference>
<evidence type="ECO:0000313" key="2">
    <source>
        <dbReference type="Proteomes" id="UP000184038"/>
    </source>
</evidence>
<dbReference type="AlphaFoldDB" id="A0A1M7JSW1"/>